<dbReference type="OrthoDB" id="9122127at2"/>
<comment type="caution">
    <text evidence="2">The sequence shown here is derived from an EMBL/GenBank/DDBJ whole genome shotgun (WGS) entry which is preliminary data.</text>
</comment>
<gene>
    <name evidence="2" type="ORF">ZRA01_19050</name>
</gene>
<evidence type="ECO:0000313" key="3">
    <source>
        <dbReference type="Proteomes" id="UP000318422"/>
    </source>
</evidence>
<dbReference type="RefSeq" id="WP_141351576.1">
    <property type="nucleotide sequence ID" value="NZ_BJNV01000027.1"/>
</dbReference>
<dbReference type="EMBL" id="BJNV01000027">
    <property type="protein sequence ID" value="GEC95832.1"/>
    <property type="molecule type" value="Genomic_DNA"/>
</dbReference>
<name>A0A4Y4CUR5_ZOORA</name>
<dbReference type="AlphaFoldDB" id="A0A4Y4CUR5"/>
<keyword evidence="3" id="KW-1185">Reference proteome</keyword>
<evidence type="ECO:0000313" key="2">
    <source>
        <dbReference type="EMBL" id="GEC95832.1"/>
    </source>
</evidence>
<dbReference type="SUPFAM" id="SSF46785">
    <property type="entry name" value="Winged helix' DNA-binding domain"/>
    <property type="match status" value="1"/>
</dbReference>
<keyword evidence="1" id="KW-0175">Coiled coil</keyword>
<evidence type="ECO:0000256" key="1">
    <source>
        <dbReference type="SAM" id="Coils"/>
    </source>
</evidence>
<organism evidence="2 3">
    <name type="scientific">Zoogloea ramigera</name>
    <dbReference type="NCBI Taxonomy" id="350"/>
    <lineage>
        <taxon>Bacteria</taxon>
        <taxon>Pseudomonadati</taxon>
        <taxon>Pseudomonadota</taxon>
        <taxon>Betaproteobacteria</taxon>
        <taxon>Rhodocyclales</taxon>
        <taxon>Zoogloeaceae</taxon>
        <taxon>Zoogloea</taxon>
    </lineage>
</organism>
<accession>A0A4Y4CUR5</accession>
<dbReference type="Gene3D" id="1.10.10.10">
    <property type="entry name" value="Winged helix-like DNA-binding domain superfamily/Winged helix DNA-binding domain"/>
    <property type="match status" value="1"/>
</dbReference>
<protein>
    <submittedName>
        <fullName evidence="2">Uncharacterized protein</fullName>
    </submittedName>
</protein>
<proteinExistence type="predicted"/>
<dbReference type="InterPro" id="IPR036388">
    <property type="entry name" value="WH-like_DNA-bd_sf"/>
</dbReference>
<dbReference type="Pfam" id="PF21205">
    <property type="entry name" value="Rep3_C"/>
    <property type="match status" value="1"/>
</dbReference>
<sequence>MTRSQNMATELKKTGESSLAQIKAPQELVHIKHKITLLQYKYWILMLRTYRELYEDGEAFRAGEYCYLSMSAVTEALGYQPKTSEIERDLEALRVESLVRNVLEKDGQKAKEGTGFISQWKVMSTRIGVVFPDVLREAVENLDRKDSIFHLLNWNIFNSFTGKYEAVLYKLCKDYVGVGETPWIPLEKFREYMGVKPEEYADFKRLNQWVISGPVKRINASELSDIEVDWEPERKQRKVVALKFRMRPKRQTMLDLGDHPAFRFAKVKISLAQQNEYLAKADTETLEYSILRANEYAEEQEMKGEPADLHKIYRKAIEQGWGDEYRSKLQAAEAKKAKEEVRKRAEAAKAAADLERKKASEALRAKGEEALASLEPEVLQALFERWKTEASPPAVMSKNGPSSVAFRAWARKALAVGEG</sequence>
<dbReference type="Proteomes" id="UP000318422">
    <property type="component" value="Unassembled WGS sequence"/>
</dbReference>
<reference evidence="2 3" key="1">
    <citation type="submission" date="2019-06" db="EMBL/GenBank/DDBJ databases">
        <title>Whole genome shotgun sequence of Zoogloea ramigera NBRC 15342.</title>
        <authorList>
            <person name="Hosoyama A."/>
            <person name="Uohara A."/>
            <person name="Ohji S."/>
            <person name="Ichikawa N."/>
        </authorList>
    </citation>
    <scope>NUCLEOTIDE SEQUENCE [LARGE SCALE GENOMIC DNA]</scope>
    <source>
        <strain evidence="2 3">NBRC 15342</strain>
    </source>
</reference>
<feature type="coiled-coil region" evidence="1">
    <location>
        <begin position="322"/>
        <end position="362"/>
    </location>
</feature>
<dbReference type="InterPro" id="IPR036390">
    <property type="entry name" value="WH_DNA-bd_sf"/>
</dbReference>